<dbReference type="Pfam" id="PF12146">
    <property type="entry name" value="Hydrolase_4"/>
    <property type="match status" value="1"/>
</dbReference>
<evidence type="ECO:0000313" key="2">
    <source>
        <dbReference type="EMBL" id="ABV33311.1"/>
    </source>
</evidence>
<evidence type="ECO:0000259" key="1">
    <source>
        <dbReference type="Pfam" id="PF12146"/>
    </source>
</evidence>
<dbReference type="EMBL" id="CP000812">
    <property type="protein sequence ID" value="ABV33311.1"/>
    <property type="molecule type" value="Genomic_DNA"/>
</dbReference>
<protein>
    <submittedName>
        <fullName evidence="2">Alpha/beta hydrolase fold domain-containing protein</fullName>
    </submittedName>
</protein>
<sequence>MRLKKIDGKKGYVVLVHGLGEHCGRYTWLIDLLRSEDYGLIMFDLPGHGENSGKKGHATFREIFEILDGIFHSEPDSFLMGHSLGGLIAIRYAELRNNVRGLIVTSPALKISNDNFFLRLLATLVSVISPKTTFNNGIDPYNLSPNIEAVKRYINDPLVHEKISAKLAFDMLVNSKRALREAFKIKIPCFIGVGEKDKITLPEGAYLFFNRVSSEDKTLKTYHGGYHELFEDPANMSLFLSDFVDWLRRH</sequence>
<dbReference type="ESTHER" id="thelt-a8f577">
    <property type="family name" value="Monoglyceridelipase_lysophospholip"/>
</dbReference>
<dbReference type="InterPro" id="IPR051044">
    <property type="entry name" value="MAG_DAG_Lipase"/>
</dbReference>
<dbReference type="HOGENOM" id="CLU_026209_7_2_0"/>
<dbReference type="Gene3D" id="3.40.50.1820">
    <property type="entry name" value="alpha/beta hydrolase"/>
    <property type="match status" value="1"/>
</dbReference>
<dbReference type="AlphaFoldDB" id="A8F577"/>
<accession>A8F577</accession>
<dbReference type="RefSeq" id="WP_012002792.1">
    <property type="nucleotide sequence ID" value="NC_009828.1"/>
</dbReference>
<proteinExistence type="predicted"/>
<dbReference type="OrthoDB" id="9806902at2"/>
<dbReference type="SUPFAM" id="SSF53474">
    <property type="entry name" value="alpha/beta-Hydrolases"/>
    <property type="match status" value="1"/>
</dbReference>
<dbReference type="PANTHER" id="PTHR11614">
    <property type="entry name" value="PHOSPHOLIPASE-RELATED"/>
    <property type="match status" value="1"/>
</dbReference>
<organism evidence="2 3">
    <name type="scientific">Pseudothermotoga lettingae (strain ATCC BAA-301 / DSM 14385 / NBRC 107922 / TMO)</name>
    <name type="common">Thermotoga lettingae</name>
    <dbReference type="NCBI Taxonomy" id="416591"/>
    <lineage>
        <taxon>Bacteria</taxon>
        <taxon>Thermotogati</taxon>
        <taxon>Thermotogota</taxon>
        <taxon>Thermotogae</taxon>
        <taxon>Thermotogales</taxon>
        <taxon>Thermotogaceae</taxon>
        <taxon>Pseudothermotoga</taxon>
    </lineage>
</organism>
<dbReference type="SMR" id="A8F577"/>
<feature type="domain" description="Serine aminopeptidase S33" evidence="1">
    <location>
        <begin position="9"/>
        <end position="233"/>
    </location>
</feature>
<dbReference type="Proteomes" id="UP000002016">
    <property type="component" value="Chromosome"/>
</dbReference>
<dbReference type="eggNOG" id="COG2267">
    <property type="taxonomic scope" value="Bacteria"/>
</dbReference>
<keyword evidence="2" id="KW-0378">Hydrolase</keyword>
<dbReference type="InterPro" id="IPR022742">
    <property type="entry name" value="Hydrolase_4"/>
</dbReference>
<keyword evidence="3" id="KW-1185">Reference proteome</keyword>
<evidence type="ECO:0000313" key="3">
    <source>
        <dbReference type="Proteomes" id="UP000002016"/>
    </source>
</evidence>
<dbReference type="GO" id="GO:0016787">
    <property type="term" value="F:hydrolase activity"/>
    <property type="evidence" value="ECO:0007669"/>
    <property type="project" value="UniProtKB-KW"/>
</dbReference>
<dbReference type="KEGG" id="tle:Tlet_0745"/>
<dbReference type="InterPro" id="IPR029058">
    <property type="entry name" value="AB_hydrolase_fold"/>
</dbReference>
<reference evidence="2 3" key="2">
    <citation type="journal article" date="2009" name="Proc. Natl. Acad. Sci. U.S.A.">
        <title>On the chimeric nature, thermophilic origin, and phylogenetic placement of the Thermotogales.</title>
        <authorList>
            <person name="Zhaxybayeva O."/>
            <person name="Swithers K.S."/>
            <person name="Lapierre P."/>
            <person name="Fournier G.P."/>
            <person name="Bickhart D.M."/>
            <person name="DeBoy R.T."/>
            <person name="Nelson K.E."/>
            <person name="Nesbo C.L."/>
            <person name="Doolittle W.F."/>
            <person name="Gogarten J.P."/>
            <person name="Noll K.M."/>
        </authorList>
    </citation>
    <scope>NUCLEOTIDE SEQUENCE [LARGE SCALE GENOMIC DNA]</scope>
    <source>
        <strain evidence="3">ATCC BAA-301 / DSM 14385 / NBRC 107922 / TMO</strain>
    </source>
</reference>
<name>A8F577_PSELT</name>
<dbReference type="STRING" id="416591.Tlet_0745"/>
<reference evidence="2 3" key="1">
    <citation type="submission" date="2007-08" db="EMBL/GenBank/DDBJ databases">
        <title>Complete sequence of Thermotoga lettingae TMO.</title>
        <authorList>
            <consortium name="US DOE Joint Genome Institute"/>
            <person name="Copeland A."/>
            <person name="Lucas S."/>
            <person name="Lapidus A."/>
            <person name="Barry K."/>
            <person name="Glavina del Rio T."/>
            <person name="Dalin E."/>
            <person name="Tice H."/>
            <person name="Pitluck S."/>
            <person name="Foster B."/>
            <person name="Bruce D."/>
            <person name="Schmutz J."/>
            <person name="Larimer F."/>
            <person name="Land M."/>
            <person name="Hauser L."/>
            <person name="Kyrpides N."/>
            <person name="Mikhailova N."/>
            <person name="Nelson K."/>
            <person name="Gogarten J.P."/>
            <person name="Noll K."/>
            <person name="Richardson P."/>
        </authorList>
    </citation>
    <scope>NUCLEOTIDE SEQUENCE [LARGE SCALE GENOMIC DNA]</scope>
    <source>
        <strain evidence="3">ATCC BAA-301 / DSM 14385 / NBRC 107922 / TMO</strain>
    </source>
</reference>
<gene>
    <name evidence="2" type="ordered locus">Tlet_0745</name>
</gene>